<dbReference type="EMBL" id="JAVLSH010000016">
    <property type="protein sequence ID" value="MDR9763421.1"/>
    <property type="molecule type" value="Genomic_DNA"/>
</dbReference>
<protein>
    <recommendedName>
        <fullName evidence="3">GNAT family N-acetyltransferase</fullName>
    </recommendedName>
</protein>
<evidence type="ECO:0008006" key="3">
    <source>
        <dbReference type="Google" id="ProtNLM"/>
    </source>
</evidence>
<dbReference type="RefSeq" id="WP_168259669.1">
    <property type="nucleotide sequence ID" value="NZ_JAVLSH010000016.1"/>
</dbReference>
<organism evidence="1 2">
    <name type="scientific">Rhizobium redzepovicii</name>
    <dbReference type="NCBI Taxonomy" id="2867518"/>
    <lineage>
        <taxon>Bacteria</taxon>
        <taxon>Pseudomonadati</taxon>
        <taxon>Pseudomonadota</taxon>
        <taxon>Alphaproteobacteria</taxon>
        <taxon>Hyphomicrobiales</taxon>
        <taxon>Rhizobiaceae</taxon>
        <taxon>Rhizobium/Agrobacterium group</taxon>
        <taxon>Rhizobium</taxon>
    </lineage>
</organism>
<evidence type="ECO:0000313" key="1">
    <source>
        <dbReference type="EMBL" id="MDR9763421.1"/>
    </source>
</evidence>
<gene>
    <name evidence="1" type="ORF">RJJ37_27960</name>
</gene>
<dbReference type="Proteomes" id="UP001269402">
    <property type="component" value="Unassembled WGS sequence"/>
</dbReference>
<comment type="caution">
    <text evidence="1">The sequence shown here is derived from an EMBL/GenBank/DDBJ whole genome shotgun (WGS) entry which is preliminary data.</text>
</comment>
<accession>A0AAW8P8S7</accession>
<dbReference type="AlphaFoldDB" id="A0AAW8P8S7"/>
<keyword evidence="2" id="KW-1185">Reference proteome</keyword>
<reference evidence="2" key="1">
    <citation type="submission" date="2023-07" db="EMBL/GenBank/DDBJ databases">
        <title>Genomic characterization of faba bean (Vicia faba) microsymbionts in Mexican soils.</title>
        <authorList>
            <person name="Rivera Orduna F.N."/>
            <person name="Guevara-Luna J."/>
            <person name="Yan J."/>
            <person name="Arroyo-Herrera I."/>
            <person name="Li Y."/>
            <person name="Vasquez-Murrieta M.S."/>
            <person name="Wang E.T."/>
        </authorList>
    </citation>
    <scope>NUCLEOTIDE SEQUENCE [LARGE SCALE GENOMIC DNA]</scope>
    <source>
        <strain evidence="2">CH6</strain>
    </source>
</reference>
<sequence>MSKLHTIFPEDGVRAAMPEATFTSFGLKNLSSIATLKPQTMFELGVTTWHAAIMSRQFSVAPNILGDHVDRREPHLLKHVSRALNRKVLFDLSYRLANVPGTATIQPKTQVLVAHVFPNRIHIGDVQLLDPRKPKGGVAGDDDQSHESLRLLGPTIENAVKAARDIGADQITLTAANRGLVSVFGRHGFAVEESPFAKQAMAMGVGIPMQIDL</sequence>
<evidence type="ECO:0000313" key="2">
    <source>
        <dbReference type="Proteomes" id="UP001269402"/>
    </source>
</evidence>
<name>A0AAW8P8S7_9HYPH</name>
<proteinExistence type="predicted"/>